<evidence type="ECO:0000259" key="1">
    <source>
        <dbReference type="Pfam" id="PF08241"/>
    </source>
</evidence>
<dbReference type="Gene3D" id="3.40.50.150">
    <property type="entry name" value="Vaccinia Virus protein VP39"/>
    <property type="match status" value="1"/>
</dbReference>
<dbReference type="InterPro" id="IPR029063">
    <property type="entry name" value="SAM-dependent_MTases_sf"/>
</dbReference>
<dbReference type="PANTHER" id="PTHR43464:SF23">
    <property type="entry name" value="JUVENILE HORMONE ACID O-METHYLTRANSFERASE"/>
    <property type="match status" value="1"/>
</dbReference>
<dbReference type="AlphaFoldDB" id="A0A176YJ90"/>
<accession>A0A176YJ90</accession>
<evidence type="ECO:0000313" key="3">
    <source>
        <dbReference type="Proteomes" id="UP000077173"/>
    </source>
</evidence>
<dbReference type="RefSeq" id="WP_035685020.1">
    <property type="nucleotide sequence ID" value="NZ_LSEF01000124.1"/>
</dbReference>
<dbReference type="Pfam" id="PF08241">
    <property type="entry name" value="Methyltransf_11"/>
    <property type="match status" value="1"/>
</dbReference>
<evidence type="ECO:0000313" key="2">
    <source>
        <dbReference type="EMBL" id="OAF05945.1"/>
    </source>
</evidence>
<dbReference type="PANTHER" id="PTHR43464">
    <property type="entry name" value="METHYLTRANSFERASE"/>
    <property type="match status" value="1"/>
</dbReference>
<proteinExistence type="predicted"/>
<dbReference type="EMBL" id="LSEF01000124">
    <property type="protein sequence ID" value="OAF05945.1"/>
    <property type="molecule type" value="Genomic_DNA"/>
</dbReference>
<comment type="caution">
    <text evidence="2">The sequence shown here is derived from an EMBL/GenBank/DDBJ whole genome shotgun (WGS) entry which is preliminary data.</text>
</comment>
<dbReference type="SUPFAM" id="SSF53335">
    <property type="entry name" value="S-adenosyl-L-methionine-dependent methyltransferases"/>
    <property type="match status" value="1"/>
</dbReference>
<keyword evidence="3" id="KW-1185">Reference proteome</keyword>
<dbReference type="GO" id="GO:0010420">
    <property type="term" value="F:polyprenyldihydroxybenzoate methyltransferase activity"/>
    <property type="evidence" value="ECO:0007669"/>
    <property type="project" value="TreeGrafter"/>
</dbReference>
<dbReference type="CDD" id="cd02440">
    <property type="entry name" value="AdoMet_MTases"/>
    <property type="match status" value="1"/>
</dbReference>
<sequence>MSGMEYTKENAKRLERIYLTGDVKAQRAETIRRLDLSAGERVLDIGCGPGYLCESMAQIVGRDGAVVGVDVSTDLIAVCNRRKASDWISYSIGDATRLSEADASFDVVVCTQVAEYVPDVDRALIEAFRVLKPGGRAIFVATDWDAVVWHSEDPERMASVMKSWEAHCAHPRLPRSMACRLVDAGFHLDGASVFPILNLQYDDESYSKGLAQGIQNFVGRRNDVSADDLNAWHGEFARLSEAGRYFFSTNRYIFRASKPAVHTQLK</sequence>
<dbReference type="InterPro" id="IPR013216">
    <property type="entry name" value="Methyltransf_11"/>
</dbReference>
<gene>
    <name evidence="2" type="ORF">AXW67_32920</name>
</gene>
<organism evidence="2 3">
    <name type="scientific">Bradyrhizobium neotropicale</name>
    <dbReference type="NCBI Taxonomy" id="1497615"/>
    <lineage>
        <taxon>Bacteria</taxon>
        <taxon>Pseudomonadati</taxon>
        <taxon>Pseudomonadota</taxon>
        <taxon>Alphaproteobacteria</taxon>
        <taxon>Hyphomicrobiales</taxon>
        <taxon>Nitrobacteraceae</taxon>
        <taxon>Bradyrhizobium</taxon>
    </lineage>
</organism>
<dbReference type="Proteomes" id="UP000077173">
    <property type="component" value="Unassembled WGS sequence"/>
</dbReference>
<feature type="domain" description="Methyltransferase type 11" evidence="1">
    <location>
        <begin position="43"/>
        <end position="139"/>
    </location>
</feature>
<name>A0A176YJ90_9BRAD</name>
<protein>
    <recommendedName>
        <fullName evidence="1">Methyltransferase type 11 domain-containing protein</fullName>
    </recommendedName>
</protein>
<reference evidence="2 3" key="1">
    <citation type="submission" date="2016-02" db="EMBL/GenBank/DDBJ databases">
        <title>Draft genome sequence of the strain BR 10247T Bradyrhizobium neotropicale isolated from nodules of Centrolobium paraense.</title>
        <authorList>
            <person name="Simoes-Araujo J.L."/>
            <person name="Barauna A.C."/>
            <person name="Silva K."/>
            <person name="Zilli J.E."/>
        </authorList>
    </citation>
    <scope>NUCLEOTIDE SEQUENCE [LARGE SCALE GENOMIC DNA]</scope>
    <source>
        <strain evidence="2 3">BR 10247</strain>
    </source>
</reference>